<dbReference type="KEGG" id="ccoc:CCON33237_1596"/>
<reference evidence="4" key="1">
    <citation type="submission" date="2015-08" db="EMBL/GenBank/DDBJ databases">
        <title>Comparative genomics of the Campylobacter concisus group.</title>
        <authorList>
            <person name="Miller W.G."/>
            <person name="Yee E."/>
            <person name="Chapman M.H."/>
            <person name="Huynh S."/>
            <person name="Bono J.L."/>
            <person name="On S.L.W."/>
            <person name="St Leger J."/>
            <person name="Foster G."/>
            <person name="Parker C.T."/>
        </authorList>
    </citation>
    <scope>NUCLEOTIDE SEQUENCE [LARGE SCALE GENOMIC DNA]</scope>
    <source>
        <strain evidence="4">ATCC 33237</strain>
    </source>
</reference>
<evidence type="ECO:0000256" key="1">
    <source>
        <dbReference type="SAM" id="Coils"/>
    </source>
</evidence>
<organism evidence="2 4">
    <name type="scientific">Campylobacter concisus</name>
    <dbReference type="NCBI Taxonomy" id="199"/>
    <lineage>
        <taxon>Bacteria</taxon>
        <taxon>Pseudomonadati</taxon>
        <taxon>Campylobacterota</taxon>
        <taxon>Epsilonproteobacteria</taxon>
        <taxon>Campylobacterales</taxon>
        <taxon>Campylobacteraceae</taxon>
        <taxon>Campylobacter</taxon>
    </lineage>
</organism>
<proteinExistence type="predicted"/>
<evidence type="ECO:0000313" key="5">
    <source>
        <dbReference type="Proteomes" id="UP000196534"/>
    </source>
</evidence>
<evidence type="ECO:0000313" key="2">
    <source>
        <dbReference type="EMBL" id="ALF48245.1"/>
    </source>
</evidence>
<dbReference type="EMBL" id="NDYR01000008">
    <property type="protein sequence ID" value="OUT18203.1"/>
    <property type="molecule type" value="Genomic_DNA"/>
</dbReference>
<protein>
    <submittedName>
        <fullName evidence="2">Uncharacterized protein</fullName>
    </submittedName>
</protein>
<evidence type="ECO:0000313" key="4">
    <source>
        <dbReference type="Proteomes" id="UP000066049"/>
    </source>
</evidence>
<reference evidence="3 5" key="3">
    <citation type="submission" date="2017-04" db="EMBL/GenBank/DDBJ databases">
        <title>Complete genome of Campylobacter concisus ATCC 33237T and draft genomes for an additional eight well characterized C. concisus strains.</title>
        <authorList>
            <person name="Cornelius A.J."/>
            <person name="Miller W.G."/>
            <person name="Lastovica A.J."/>
            <person name="On S.L."/>
            <person name="French N.P."/>
            <person name="Vandenberg O."/>
            <person name="Biggs P.J."/>
        </authorList>
    </citation>
    <scope>NUCLEOTIDE SEQUENCE [LARGE SCALE GENOMIC DNA]</scope>
    <source>
        <strain evidence="3 5">Lasto205.94</strain>
    </source>
</reference>
<dbReference type="Proteomes" id="UP000066049">
    <property type="component" value="Chromosome"/>
</dbReference>
<keyword evidence="1" id="KW-0175">Coiled coil</keyword>
<dbReference type="PATRIC" id="fig|199.248.peg.1645"/>
<dbReference type="Proteomes" id="UP000196534">
    <property type="component" value="Unassembled WGS sequence"/>
</dbReference>
<sequence length="95" mass="11059">MKISENLANLKNVIDKAAKNDLDMSATGSFLQNLEKANKETEKIYKQLEKELKSDAQMFKQFDFMQMITKLQYGNLKPNEREKLLNKMSKIAKEI</sequence>
<evidence type="ECO:0000313" key="3">
    <source>
        <dbReference type="EMBL" id="OUT18203.1"/>
    </source>
</evidence>
<gene>
    <name evidence="3" type="ORF">B9N61_04445</name>
    <name evidence="2" type="ORF">CCON33237_1596</name>
</gene>
<dbReference type="GeneID" id="28663274"/>
<dbReference type="RefSeq" id="WP_021091759.1">
    <property type="nucleotide sequence ID" value="NZ_CABMKP010000008.1"/>
</dbReference>
<feature type="coiled-coil region" evidence="1">
    <location>
        <begin position="31"/>
        <end position="58"/>
    </location>
</feature>
<name>A0A0M4SUI2_9BACT</name>
<dbReference type="EMBL" id="CP012541">
    <property type="protein sequence ID" value="ALF48245.1"/>
    <property type="molecule type" value="Genomic_DNA"/>
</dbReference>
<reference evidence="2" key="2">
    <citation type="submission" date="2016-07" db="EMBL/GenBank/DDBJ databases">
        <title>Comparative genomics of the Campylobacter concisus group.</title>
        <authorList>
            <person name="Miller W.G."/>
            <person name="Yee E."/>
            <person name="Chapman M.H."/>
            <person name="Huynh S."/>
            <person name="Bono J.L."/>
            <person name="On S.L.W."/>
            <person name="StLeger J."/>
            <person name="Foster G."/>
            <person name="Parker C.T."/>
        </authorList>
    </citation>
    <scope>NUCLEOTIDE SEQUENCE</scope>
    <source>
        <strain evidence="2">ATCC 33237</strain>
    </source>
</reference>
<accession>A0A0M4SUI2</accession>
<dbReference type="AlphaFoldDB" id="A0A0M4SUI2"/>